<dbReference type="EMBL" id="BONI01000090">
    <property type="protein sequence ID" value="GIG10478.1"/>
    <property type="molecule type" value="Genomic_DNA"/>
</dbReference>
<evidence type="ECO:0000313" key="2">
    <source>
        <dbReference type="Proteomes" id="UP000630887"/>
    </source>
</evidence>
<evidence type="ECO:0000313" key="1">
    <source>
        <dbReference type="EMBL" id="GIG10478.1"/>
    </source>
</evidence>
<protein>
    <recommendedName>
        <fullName evidence="3">VapB protein of antitoxin of type II toxin-antitoxin system</fullName>
    </recommendedName>
</protein>
<gene>
    <name evidence="1" type="ORF">Cco03nite_71780</name>
</gene>
<dbReference type="Proteomes" id="UP000630887">
    <property type="component" value="Unassembled WGS sequence"/>
</dbReference>
<reference evidence="1 2" key="1">
    <citation type="submission" date="2021-01" db="EMBL/GenBank/DDBJ databases">
        <title>Whole genome shotgun sequence of Catellatospora coxensis NBRC 107359.</title>
        <authorList>
            <person name="Komaki H."/>
            <person name="Tamura T."/>
        </authorList>
    </citation>
    <scope>NUCLEOTIDE SEQUENCE [LARGE SCALE GENOMIC DNA]</scope>
    <source>
        <strain evidence="1 2">NBRC 107359</strain>
    </source>
</reference>
<evidence type="ECO:0008006" key="3">
    <source>
        <dbReference type="Google" id="ProtNLM"/>
    </source>
</evidence>
<organism evidence="1 2">
    <name type="scientific">Catellatospora coxensis</name>
    <dbReference type="NCBI Taxonomy" id="310354"/>
    <lineage>
        <taxon>Bacteria</taxon>
        <taxon>Bacillati</taxon>
        <taxon>Actinomycetota</taxon>
        <taxon>Actinomycetes</taxon>
        <taxon>Micromonosporales</taxon>
        <taxon>Micromonosporaceae</taxon>
        <taxon>Catellatospora</taxon>
    </lineage>
</organism>
<sequence length="80" mass="8644">MDLQSFREGMMAKTLLDVDQDLLAEATAALGTATDTDTVNTALRLVVGQSRARRERALAELQAIADEGGFDFEGLSKLDQ</sequence>
<accession>A0A8J3KXG8</accession>
<proteinExistence type="predicted"/>
<dbReference type="AlphaFoldDB" id="A0A8J3KXG8"/>
<name>A0A8J3KXG8_9ACTN</name>
<keyword evidence="2" id="KW-1185">Reference proteome</keyword>
<comment type="caution">
    <text evidence="1">The sequence shown here is derived from an EMBL/GenBank/DDBJ whole genome shotgun (WGS) entry which is preliminary data.</text>
</comment>